<comment type="caution">
    <text evidence="2">The sequence shown here is derived from an EMBL/GenBank/DDBJ whole genome shotgun (WGS) entry which is preliminary data.</text>
</comment>
<evidence type="ECO:0000313" key="3">
    <source>
        <dbReference type="Proteomes" id="UP001066276"/>
    </source>
</evidence>
<dbReference type="InterPro" id="IPR004244">
    <property type="entry name" value="Transposase_22"/>
</dbReference>
<dbReference type="EMBL" id="JANPWB010000014">
    <property type="protein sequence ID" value="KAJ1101281.1"/>
    <property type="molecule type" value="Genomic_DNA"/>
</dbReference>
<sequence length="483" mass="53023">MILSTQLSTAGHPCTPYQIAKLVVKGVLQTLITVTEGLIELMKTFPNTLKINMAPKAGRYSGDKAEGNKTMRIGKDEGDSTGAVRCPISTAAKLSRKNTNSAVKDPKNDDVITPPMEVRGIGKAQPTIISYLAAEAQEKYTEHTLLPPENSQSEIKVVPLGTNREGAPVKMRVSQSDILDSGVGTKEKRDRSLIRGIGHSAHRSEITVERGAAGDLDDTTITTTTTTTLGTEGWQYVSSKSMAGDKEIERSLKHPDWAKDGGDTFYSVTEESDITSSEQDLNETGSSIRLTDVPIVNGQQIANNNSEGNACGLASSTCIASGESGMLQSIYNSIKELQTEARIESRCARVATKRLQGTVRKVAKSCTEIEAKLNTIEERTTVVEADVEALREQCVTQEGQLTDVMWKLEDHENRQRRNNLRFFGINEGVEGTDIRAYMIKLLRGAFPELVNWDWEIEIQHAHRVPVTRREGGHLAEPKYPRVV</sequence>
<reference evidence="2" key="1">
    <citation type="journal article" date="2022" name="bioRxiv">
        <title>Sequencing and chromosome-scale assembly of the giantPleurodeles waltlgenome.</title>
        <authorList>
            <person name="Brown T."/>
            <person name="Elewa A."/>
            <person name="Iarovenko S."/>
            <person name="Subramanian E."/>
            <person name="Araus A.J."/>
            <person name="Petzold A."/>
            <person name="Susuki M."/>
            <person name="Suzuki K.-i.T."/>
            <person name="Hayashi T."/>
            <person name="Toyoda A."/>
            <person name="Oliveira C."/>
            <person name="Osipova E."/>
            <person name="Leigh N.D."/>
            <person name="Simon A."/>
            <person name="Yun M.H."/>
        </authorList>
    </citation>
    <scope>NUCLEOTIDE SEQUENCE</scope>
    <source>
        <strain evidence="2">20211129_DDA</strain>
        <tissue evidence="2">Liver</tissue>
    </source>
</reference>
<protein>
    <submittedName>
        <fullName evidence="2">Uncharacterized protein</fullName>
    </submittedName>
</protein>
<evidence type="ECO:0000256" key="1">
    <source>
        <dbReference type="SAM" id="MobiDB-lite"/>
    </source>
</evidence>
<feature type="region of interest" description="Disordered" evidence="1">
    <location>
        <begin position="62"/>
        <end position="82"/>
    </location>
</feature>
<evidence type="ECO:0000313" key="2">
    <source>
        <dbReference type="EMBL" id="KAJ1101281.1"/>
    </source>
</evidence>
<dbReference type="Proteomes" id="UP001066276">
    <property type="component" value="Chromosome 10"/>
</dbReference>
<dbReference type="Gene3D" id="3.30.70.1820">
    <property type="entry name" value="L1 transposable element, RRM domain"/>
    <property type="match status" value="1"/>
</dbReference>
<name>A0AAV7MBZ5_PLEWA</name>
<feature type="compositionally biased region" description="Basic and acidic residues" evidence="1">
    <location>
        <begin position="62"/>
        <end position="78"/>
    </location>
</feature>
<dbReference type="PANTHER" id="PTHR11505">
    <property type="entry name" value="L1 TRANSPOSABLE ELEMENT-RELATED"/>
    <property type="match status" value="1"/>
</dbReference>
<accession>A0AAV7MBZ5</accession>
<gene>
    <name evidence="2" type="ORF">NDU88_006353</name>
</gene>
<proteinExistence type="predicted"/>
<keyword evidence="3" id="KW-1185">Reference proteome</keyword>
<organism evidence="2 3">
    <name type="scientific">Pleurodeles waltl</name>
    <name type="common">Iberian ribbed newt</name>
    <dbReference type="NCBI Taxonomy" id="8319"/>
    <lineage>
        <taxon>Eukaryota</taxon>
        <taxon>Metazoa</taxon>
        <taxon>Chordata</taxon>
        <taxon>Craniata</taxon>
        <taxon>Vertebrata</taxon>
        <taxon>Euteleostomi</taxon>
        <taxon>Amphibia</taxon>
        <taxon>Batrachia</taxon>
        <taxon>Caudata</taxon>
        <taxon>Salamandroidea</taxon>
        <taxon>Salamandridae</taxon>
        <taxon>Pleurodelinae</taxon>
        <taxon>Pleurodeles</taxon>
    </lineage>
</organism>
<dbReference type="AlphaFoldDB" id="A0AAV7MBZ5"/>